<protein>
    <recommendedName>
        <fullName evidence="3">HTH hxlR-type domain-containing protein</fullName>
    </recommendedName>
</protein>
<dbReference type="Proteomes" id="UP000503447">
    <property type="component" value="Chromosome"/>
</dbReference>
<dbReference type="KEGG" id="ftj:FTUN_8231"/>
<dbReference type="AlphaFoldDB" id="A0A6M5Z2X3"/>
<organism evidence="1 2">
    <name type="scientific">Frigoriglobus tundricola</name>
    <dbReference type="NCBI Taxonomy" id="2774151"/>
    <lineage>
        <taxon>Bacteria</taxon>
        <taxon>Pseudomonadati</taxon>
        <taxon>Planctomycetota</taxon>
        <taxon>Planctomycetia</taxon>
        <taxon>Gemmatales</taxon>
        <taxon>Gemmataceae</taxon>
        <taxon>Frigoriglobus</taxon>
    </lineage>
</organism>
<evidence type="ECO:0008006" key="3">
    <source>
        <dbReference type="Google" id="ProtNLM"/>
    </source>
</evidence>
<accession>A0A6M5Z2X3</accession>
<gene>
    <name evidence="1" type="ORF">FTUN_8231</name>
</gene>
<reference evidence="2" key="1">
    <citation type="submission" date="2020-05" db="EMBL/GenBank/DDBJ databases">
        <title>Frigoriglobus tundricola gen. nov., sp. nov., a psychrotolerant cellulolytic planctomycete of the family Gemmataceae with two divergent copies of 16S rRNA gene.</title>
        <authorList>
            <person name="Kulichevskaya I.S."/>
            <person name="Ivanova A.A."/>
            <person name="Naumoff D.G."/>
            <person name="Beletsky A.V."/>
            <person name="Rijpstra W.I.C."/>
            <person name="Sinninghe Damste J.S."/>
            <person name="Mardanov A.V."/>
            <person name="Ravin N.V."/>
            <person name="Dedysh S.N."/>
        </authorList>
    </citation>
    <scope>NUCLEOTIDE SEQUENCE [LARGE SCALE GENOMIC DNA]</scope>
    <source>
        <strain evidence="2">PL17</strain>
    </source>
</reference>
<proteinExistence type="predicted"/>
<keyword evidence="2" id="KW-1185">Reference proteome</keyword>
<evidence type="ECO:0000313" key="1">
    <source>
        <dbReference type="EMBL" id="QJX00599.1"/>
    </source>
</evidence>
<name>A0A6M5Z2X3_9BACT</name>
<dbReference type="EMBL" id="CP053452">
    <property type="protein sequence ID" value="QJX00599.1"/>
    <property type="molecule type" value="Genomic_DNA"/>
</dbReference>
<dbReference type="RefSeq" id="WP_227254632.1">
    <property type="nucleotide sequence ID" value="NZ_CP053452.2"/>
</dbReference>
<evidence type="ECO:0000313" key="2">
    <source>
        <dbReference type="Proteomes" id="UP000503447"/>
    </source>
</evidence>
<sequence length="113" mass="12432">MPVLPVAHFTWQVLRTLKRSKKPPTGRSLRIVPSRRTKDGSFLTELVDQGLLTRVSGTAAEPFDATYTLTERGEYAAEYGECDIPVRPKSSEAFPAAATKAVKKTKKKVAGKK</sequence>